<evidence type="ECO:0000256" key="1">
    <source>
        <dbReference type="ARBA" id="ARBA00004496"/>
    </source>
</evidence>
<dbReference type="AlphaFoldDB" id="A0A1I2QVS4"/>
<gene>
    <name evidence="15" type="ORF">SAMN02982927_01368</name>
</gene>
<name>A0A1I2QVS4_9BACL</name>
<dbReference type="InterPro" id="IPR002178">
    <property type="entry name" value="PTS_EIIA_type-2_dom"/>
</dbReference>
<evidence type="ECO:0000256" key="9">
    <source>
        <dbReference type="ARBA" id="ARBA00037387"/>
    </source>
</evidence>
<keyword evidence="4" id="KW-0597">Phosphoprotein</keyword>
<organism evidence="15 16">
    <name type="scientific">Sporolactobacillus nakayamae</name>
    <dbReference type="NCBI Taxonomy" id="269670"/>
    <lineage>
        <taxon>Bacteria</taxon>
        <taxon>Bacillati</taxon>
        <taxon>Bacillota</taxon>
        <taxon>Bacilli</taxon>
        <taxon>Bacillales</taxon>
        <taxon>Sporolactobacillaceae</taxon>
        <taxon>Sporolactobacillus</taxon>
    </lineage>
</organism>
<dbReference type="SUPFAM" id="SSF55804">
    <property type="entry name" value="Phoshotransferase/anion transport protein"/>
    <property type="match status" value="1"/>
</dbReference>
<keyword evidence="16" id="KW-1185">Reference proteome</keyword>
<sequence length="666" mass="77497">MIILDREITNLILVQKHLSVEEIANHLSTEKDRVLERIHLISEQLPHESIEVVNGEVKVSEKCVDELYASLVGNLSSNSNEYEVDLRKNLIKLELIVRNNHHTLQTLSDLFYVSKNTVFSDMKYLKEELKNLNLHVTYLRKDGYQINGPEYLIRNHLVQLINELLKTAYGRSCLIDRFDINKEMVSRIKQKLESIEEEIMIRLTDEQIENLPIILSILLQRVQNFPRAWSFKVERYDIRNTLEFPVIKKQFREFPFLKDVDLLYLSLHILSSNRIESALDFADSEEISSSVNQFITLLKEKLAIDFVKETDFKSKIMLHIQPAIFRNILGFRVNNPLTERFIKEHYYVFKAVTHASRKSFGTILEHDFSDEEIVYLSMIVLGWMYQTDEDSSAYYKAVVLCFNGTSVSKLLLENLKDMFPDIEFIGAFSFRQFEQMNLEPDFIFTTVPMKSRITTIIVPPFLEPDSRKQLRKVVSKLLSQDPKRKAKGIVFAIKDLIPEDKRELAELALKSFFDKEEEKRPIYRERISLTEENISVIDSPVSWENCVDIAFKPIINRKSIENDYIDKCKSIFYSNYRQMLIGPEVYLPHAAVSKESADIQITIFKRAVTNPDGHSFKIMVALVPEKTNAHVPLLLKLNDVFLERGRIEAIIACKSRKDILNLLEGG</sequence>
<dbReference type="Proteomes" id="UP000198752">
    <property type="component" value="Unassembled WGS sequence"/>
</dbReference>
<keyword evidence="7" id="KW-0418">Kinase</keyword>
<proteinExistence type="predicted"/>
<feature type="domain" description="PTS EIIA type-2" evidence="12">
    <location>
        <begin position="527"/>
        <end position="666"/>
    </location>
</feature>
<accession>A0A1I2QVS4</accession>
<evidence type="ECO:0000256" key="5">
    <source>
        <dbReference type="ARBA" id="ARBA00022679"/>
    </source>
</evidence>
<protein>
    <recommendedName>
        <fullName evidence="10">Ascorbate-specific PTS system EIIA component</fullName>
    </recommendedName>
    <alternativeName>
        <fullName evidence="11">Ascorbate-specific phosphotransferase enzyme IIA component</fullName>
    </alternativeName>
</protein>
<comment type="subcellular location">
    <subcellularLocation>
        <location evidence="1">Cytoplasm</location>
    </subcellularLocation>
</comment>
<evidence type="ECO:0000259" key="12">
    <source>
        <dbReference type="PROSITE" id="PS51094"/>
    </source>
</evidence>
<dbReference type="SUPFAM" id="SSF63520">
    <property type="entry name" value="PTS-regulatory domain, PRD"/>
    <property type="match status" value="1"/>
</dbReference>
<dbReference type="Pfam" id="PF05043">
    <property type="entry name" value="Mga"/>
    <property type="match status" value="1"/>
</dbReference>
<dbReference type="Gene3D" id="1.10.1790.10">
    <property type="entry name" value="PRD domain"/>
    <property type="match status" value="1"/>
</dbReference>
<evidence type="ECO:0000313" key="15">
    <source>
        <dbReference type="EMBL" id="SFG32474.1"/>
    </source>
</evidence>
<evidence type="ECO:0000256" key="10">
    <source>
        <dbReference type="ARBA" id="ARBA00041175"/>
    </source>
</evidence>
<dbReference type="Pfam" id="PF00359">
    <property type="entry name" value="PTS_EIIA_2"/>
    <property type="match status" value="1"/>
</dbReference>
<feature type="domain" description="PRD" evidence="14">
    <location>
        <begin position="282"/>
        <end position="390"/>
    </location>
</feature>
<evidence type="ECO:0000256" key="11">
    <source>
        <dbReference type="ARBA" id="ARBA00042072"/>
    </source>
</evidence>
<dbReference type="GO" id="GO:0005737">
    <property type="term" value="C:cytoplasm"/>
    <property type="evidence" value="ECO:0007669"/>
    <property type="project" value="UniProtKB-SubCell"/>
</dbReference>
<reference evidence="16" key="1">
    <citation type="submission" date="2016-10" db="EMBL/GenBank/DDBJ databases">
        <authorList>
            <person name="Varghese N."/>
            <person name="Submissions S."/>
        </authorList>
    </citation>
    <scope>NUCLEOTIDE SEQUENCE [LARGE SCALE GENOMIC DNA]</scope>
    <source>
        <strain evidence="16">ATCC 700379</strain>
    </source>
</reference>
<dbReference type="Pfam" id="PF00874">
    <property type="entry name" value="PRD"/>
    <property type="match status" value="1"/>
</dbReference>
<dbReference type="GO" id="GO:0008982">
    <property type="term" value="F:protein-N(PI)-phosphohistidine-sugar phosphotransferase activity"/>
    <property type="evidence" value="ECO:0007669"/>
    <property type="project" value="InterPro"/>
</dbReference>
<dbReference type="PANTHER" id="PTHR36203:SF1">
    <property type="entry name" value="ASCORBATE-SPECIFIC PTS SYSTEM EIIA COMPONENT"/>
    <property type="match status" value="1"/>
</dbReference>
<evidence type="ECO:0000256" key="8">
    <source>
        <dbReference type="ARBA" id="ARBA00023159"/>
    </source>
</evidence>
<dbReference type="Gene3D" id="3.40.930.10">
    <property type="entry name" value="Mannitol-specific EII, Chain A"/>
    <property type="match status" value="1"/>
</dbReference>
<keyword evidence="5" id="KW-0808">Transferase</keyword>
<dbReference type="PROSITE" id="PS51372">
    <property type="entry name" value="PRD_2"/>
    <property type="match status" value="2"/>
</dbReference>
<dbReference type="OrthoDB" id="369398at2"/>
<feature type="domain" description="PTS EIIB type-2" evidence="13">
    <location>
        <begin position="395"/>
        <end position="482"/>
    </location>
</feature>
<dbReference type="InterPro" id="IPR036634">
    <property type="entry name" value="PRD_sf"/>
</dbReference>
<dbReference type="PROSITE" id="PS51094">
    <property type="entry name" value="PTS_EIIA_TYPE_2"/>
    <property type="match status" value="1"/>
</dbReference>
<evidence type="ECO:0000256" key="7">
    <source>
        <dbReference type="ARBA" id="ARBA00022777"/>
    </source>
</evidence>
<dbReference type="InterPro" id="IPR013011">
    <property type="entry name" value="PTS_EIIB_2"/>
</dbReference>
<keyword evidence="2" id="KW-0813">Transport</keyword>
<dbReference type="InterPro" id="IPR016152">
    <property type="entry name" value="PTrfase/Anion_transptr"/>
</dbReference>
<dbReference type="RefSeq" id="WP_093671355.1">
    <property type="nucleotide sequence ID" value="NZ_FOOY01000008.1"/>
</dbReference>
<dbReference type="EMBL" id="FOOY01000008">
    <property type="protein sequence ID" value="SFG32474.1"/>
    <property type="molecule type" value="Genomic_DNA"/>
</dbReference>
<feature type="domain" description="PRD" evidence="14">
    <location>
        <begin position="179"/>
        <end position="279"/>
    </location>
</feature>
<comment type="function">
    <text evidence="9">The phosphoenolpyruvate-dependent sugar phosphotransferase system (sugar PTS), a major carbohydrate active transport system, catalyzes the phosphorylation of incoming sugar substrates concomitantly with their translocation across the cell membrane. The enzyme II UlaABC PTS system is involved in ascorbate transport.</text>
</comment>
<evidence type="ECO:0000256" key="3">
    <source>
        <dbReference type="ARBA" id="ARBA00022490"/>
    </source>
</evidence>
<dbReference type="PANTHER" id="PTHR36203">
    <property type="entry name" value="ASCORBATE-SPECIFIC PTS SYSTEM EIIA COMPONENT"/>
    <property type="match status" value="1"/>
</dbReference>
<dbReference type="CDD" id="cd05568">
    <property type="entry name" value="PTS_IIB_bgl_like"/>
    <property type="match status" value="1"/>
</dbReference>
<evidence type="ECO:0000259" key="14">
    <source>
        <dbReference type="PROSITE" id="PS51372"/>
    </source>
</evidence>
<evidence type="ECO:0000313" key="16">
    <source>
        <dbReference type="Proteomes" id="UP000198752"/>
    </source>
</evidence>
<evidence type="ECO:0000256" key="6">
    <source>
        <dbReference type="ARBA" id="ARBA00022683"/>
    </source>
</evidence>
<keyword evidence="6" id="KW-0598">Phosphotransferase system</keyword>
<dbReference type="InterPro" id="IPR051351">
    <property type="entry name" value="Ascorbate-PTS_EIIA_comp"/>
</dbReference>
<evidence type="ECO:0000256" key="2">
    <source>
        <dbReference type="ARBA" id="ARBA00022448"/>
    </source>
</evidence>
<keyword evidence="3" id="KW-0963">Cytoplasm</keyword>
<dbReference type="PROSITE" id="PS51099">
    <property type="entry name" value="PTS_EIIB_TYPE_2"/>
    <property type="match status" value="1"/>
</dbReference>
<dbReference type="InterPro" id="IPR011608">
    <property type="entry name" value="PRD"/>
</dbReference>
<dbReference type="STRING" id="269670.SAMN02982927_01368"/>
<dbReference type="GO" id="GO:0016301">
    <property type="term" value="F:kinase activity"/>
    <property type="evidence" value="ECO:0007669"/>
    <property type="project" value="UniProtKB-KW"/>
</dbReference>
<dbReference type="GO" id="GO:0009401">
    <property type="term" value="P:phosphoenolpyruvate-dependent sugar phosphotransferase system"/>
    <property type="evidence" value="ECO:0007669"/>
    <property type="project" value="UniProtKB-KW"/>
</dbReference>
<dbReference type="GO" id="GO:0006355">
    <property type="term" value="P:regulation of DNA-templated transcription"/>
    <property type="evidence" value="ECO:0007669"/>
    <property type="project" value="InterPro"/>
</dbReference>
<dbReference type="InterPro" id="IPR007737">
    <property type="entry name" value="Mga_HTH"/>
</dbReference>
<keyword evidence="8" id="KW-0010">Activator</keyword>
<evidence type="ECO:0000259" key="13">
    <source>
        <dbReference type="PROSITE" id="PS51099"/>
    </source>
</evidence>
<evidence type="ECO:0000256" key="4">
    <source>
        <dbReference type="ARBA" id="ARBA00022553"/>
    </source>
</evidence>